<reference evidence="4" key="2">
    <citation type="journal article" date="2022" name="Hortic Res">
        <title>The genome of Dioscorea zingiberensis sheds light on the biosynthesis, origin and evolution of the medicinally important diosgenin saponins.</title>
        <authorList>
            <person name="Li Y."/>
            <person name="Tan C."/>
            <person name="Li Z."/>
            <person name="Guo J."/>
            <person name="Li S."/>
            <person name="Chen X."/>
            <person name="Wang C."/>
            <person name="Dai X."/>
            <person name="Yang H."/>
            <person name="Song W."/>
            <person name="Hou L."/>
            <person name="Xu J."/>
            <person name="Tong Z."/>
            <person name="Xu A."/>
            <person name="Yuan X."/>
            <person name="Wang W."/>
            <person name="Yang Q."/>
            <person name="Chen L."/>
            <person name="Sun Z."/>
            <person name="Wang K."/>
            <person name="Pan B."/>
            <person name="Chen J."/>
            <person name="Bao Y."/>
            <person name="Liu F."/>
            <person name="Qi X."/>
            <person name="Gang D.R."/>
            <person name="Wen J."/>
            <person name="Li J."/>
        </authorList>
    </citation>
    <scope>NUCLEOTIDE SEQUENCE</scope>
    <source>
        <strain evidence="4">Dzin_1.0</strain>
    </source>
</reference>
<dbReference type="InterPro" id="IPR052176">
    <property type="entry name" value="Glycosyl_Hydrlase_43_Enz"/>
</dbReference>
<keyword evidence="2" id="KW-1133">Transmembrane helix</keyword>
<dbReference type="Pfam" id="PF24793">
    <property type="entry name" value="GINT1_N"/>
    <property type="match status" value="1"/>
</dbReference>
<dbReference type="Gene3D" id="2.115.10.20">
    <property type="entry name" value="Glycosyl hydrolase domain, family 43"/>
    <property type="match status" value="1"/>
</dbReference>
<proteinExistence type="predicted"/>
<keyword evidence="1" id="KW-0119">Carbohydrate metabolism</keyword>
<accession>A0A9D5HNE5</accession>
<dbReference type="SUPFAM" id="SSF75005">
    <property type="entry name" value="Arabinanase/levansucrase/invertase"/>
    <property type="match status" value="1"/>
</dbReference>
<dbReference type="FunFam" id="2.115.10.20:FF:000004">
    <property type="entry name" value="Glucosamine inositolphosphorylceramide transferase 1"/>
    <property type="match status" value="1"/>
</dbReference>
<evidence type="ECO:0000256" key="2">
    <source>
        <dbReference type="SAM" id="Phobius"/>
    </source>
</evidence>
<name>A0A9D5HNE5_9LILI</name>
<feature type="domain" description="Glucosamine inositolphosphorylceramide transferase 1 N-terminal" evidence="3">
    <location>
        <begin position="56"/>
        <end position="296"/>
    </location>
</feature>
<organism evidence="4 5">
    <name type="scientific">Dioscorea zingiberensis</name>
    <dbReference type="NCBI Taxonomy" id="325984"/>
    <lineage>
        <taxon>Eukaryota</taxon>
        <taxon>Viridiplantae</taxon>
        <taxon>Streptophyta</taxon>
        <taxon>Embryophyta</taxon>
        <taxon>Tracheophyta</taxon>
        <taxon>Spermatophyta</taxon>
        <taxon>Magnoliopsida</taxon>
        <taxon>Liliopsida</taxon>
        <taxon>Dioscoreales</taxon>
        <taxon>Dioscoreaceae</taxon>
        <taxon>Dioscorea</taxon>
    </lineage>
</organism>
<gene>
    <name evidence="4" type="ORF">J5N97_011223</name>
</gene>
<dbReference type="AlphaFoldDB" id="A0A9D5HNE5"/>
<dbReference type="OrthoDB" id="5954868at2759"/>
<evidence type="ECO:0000256" key="1">
    <source>
        <dbReference type="ARBA" id="ARBA00023277"/>
    </source>
</evidence>
<dbReference type="PANTHER" id="PTHR43772:SF2">
    <property type="entry name" value="PUTATIVE (AFU_ORTHOLOGUE AFUA_2G04480)-RELATED"/>
    <property type="match status" value="1"/>
</dbReference>
<dbReference type="InterPro" id="IPR023296">
    <property type="entry name" value="Glyco_hydro_beta-prop_sf"/>
</dbReference>
<sequence>METMAAFARRLRLLLRSTAVLYLLTAAFLLGSAGIIYSRFTFAAFPDLYTPPSPGCRPDGEGSWSVGMFYGESPLKLQPLESRGVWRNESAAWPVANPVFTCASASDAGSPSNFVADPFLHIQSMIMALCAGDTFYLFLRPKTLTHFKGDIGVARSTDQGATWKYLGIVLDEEWHLSYPYIFSHEDQIFMLPESSKKGELRLYRALNFPLQWKLEKVILKKPLIDSFIINYSGHYWLFGSDFSAFGAKKNGELEIWYSSSPLGPWEPHKQNPVHNTDKSLGGSKCRQAFCFTMATFIAQDKTVVKLMVGSDCSRLRFLPQINTRK</sequence>
<protein>
    <recommendedName>
        <fullName evidence="3">Glucosamine inositolphosphorylceramide transferase 1 N-terminal domain-containing protein</fullName>
    </recommendedName>
</protein>
<dbReference type="PANTHER" id="PTHR43772">
    <property type="entry name" value="ENDO-1,4-BETA-XYLANASE"/>
    <property type="match status" value="1"/>
</dbReference>
<keyword evidence="5" id="KW-1185">Reference proteome</keyword>
<feature type="transmembrane region" description="Helical" evidence="2">
    <location>
        <begin position="20"/>
        <end position="40"/>
    </location>
</feature>
<dbReference type="InterPro" id="IPR056442">
    <property type="entry name" value="GINT1_N"/>
</dbReference>
<evidence type="ECO:0000259" key="3">
    <source>
        <dbReference type="Pfam" id="PF24793"/>
    </source>
</evidence>
<comment type="caution">
    <text evidence="4">The sequence shown here is derived from an EMBL/GenBank/DDBJ whole genome shotgun (WGS) entry which is preliminary data.</text>
</comment>
<evidence type="ECO:0000313" key="5">
    <source>
        <dbReference type="Proteomes" id="UP001085076"/>
    </source>
</evidence>
<keyword evidence="2" id="KW-0812">Transmembrane</keyword>
<reference evidence="4" key="1">
    <citation type="submission" date="2021-03" db="EMBL/GenBank/DDBJ databases">
        <authorList>
            <person name="Li Z."/>
            <person name="Yang C."/>
        </authorList>
    </citation>
    <scope>NUCLEOTIDE SEQUENCE</scope>
    <source>
        <strain evidence="4">Dzin_1.0</strain>
        <tissue evidence="4">Leaf</tissue>
    </source>
</reference>
<keyword evidence="2" id="KW-0472">Membrane</keyword>
<dbReference type="EMBL" id="JAGGNH010000002">
    <property type="protein sequence ID" value="KAJ0982968.1"/>
    <property type="molecule type" value="Genomic_DNA"/>
</dbReference>
<evidence type="ECO:0000313" key="4">
    <source>
        <dbReference type="EMBL" id="KAJ0982968.1"/>
    </source>
</evidence>
<dbReference type="Proteomes" id="UP001085076">
    <property type="component" value="Miscellaneous, Linkage group lg02"/>
</dbReference>